<protein>
    <recommendedName>
        <fullName evidence="1">RNase H type-1 domain-containing protein</fullName>
    </recommendedName>
</protein>
<dbReference type="PANTHER" id="PTHR47723:SF24">
    <property type="entry name" value="RNASE H TYPE-1 DOMAIN-CONTAINING PROTEIN"/>
    <property type="match status" value="1"/>
</dbReference>
<evidence type="ECO:0000313" key="2">
    <source>
        <dbReference type="EMBL" id="MED6137316.1"/>
    </source>
</evidence>
<accession>A0ABU6SLJ8</accession>
<dbReference type="Pfam" id="PF13456">
    <property type="entry name" value="RVT_3"/>
    <property type="match status" value="1"/>
</dbReference>
<reference evidence="2 3" key="1">
    <citation type="journal article" date="2023" name="Plants (Basel)">
        <title>Bridging the Gap: Combining Genomics and Transcriptomics Approaches to Understand Stylosanthes scabra, an Orphan Legume from the Brazilian Caatinga.</title>
        <authorList>
            <person name="Ferreira-Neto J.R.C."/>
            <person name="da Silva M.D."/>
            <person name="Binneck E."/>
            <person name="de Melo N.F."/>
            <person name="da Silva R.H."/>
            <person name="de Melo A.L.T.M."/>
            <person name="Pandolfi V."/>
            <person name="Bustamante F.O."/>
            <person name="Brasileiro-Vidal A.C."/>
            <person name="Benko-Iseppon A.M."/>
        </authorList>
    </citation>
    <scope>NUCLEOTIDE SEQUENCE [LARGE SCALE GENOMIC DNA]</scope>
    <source>
        <tissue evidence="2">Leaves</tissue>
    </source>
</reference>
<dbReference type="Proteomes" id="UP001341840">
    <property type="component" value="Unassembled WGS sequence"/>
</dbReference>
<dbReference type="InterPro" id="IPR012337">
    <property type="entry name" value="RNaseH-like_sf"/>
</dbReference>
<keyword evidence="3" id="KW-1185">Reference proteome</keyword>
<proteinExistence type="predicted"/>
<dbReference type="InterPro" id="IPR002156">
    <property type="entry name" value="RNaseH_domain"/>
</dbReference>
<evidence type="ECO:0000313" key="3">
    <source>
        <dbReference type="Proteomes" id="UP001341840"/>
    </source>
</evidence>
<dbReference type="PANTHER" id="PTHR47723">
    <property type="entry name" value="OS05G0353850 PROTEIN"/>
    <property type="match status" value="1"/>
</dbReference>
<sequence>MSEIMKEEEADAAFKRESSQSATSAIFRDCSGRMLTGLATRIKTVSLWAAETEAIRSPLITARNLKLEQVIIESDNLTLVQAIKSNTTIQEVDAILQDVRKLAREIPHCGFTWTPRDENRVADLVATLAAADSLHPNWSSNPPFQVKEMIRRELFRG</sequence>
<organism evidence="2 3">
    <name type="scientific">Stylosanthes scabra</name>
    <dbReference type="NCBI Taxonomy" id="79078"/>
    <lineage>
        <taxon>Eukaryota</taxon>
        <taxon>Viridiplantae</taxon>
        <taxon>Streptophyta</taxon>
        <taxon>Embryophyta</taxon>
        <taxon>Tracheophyta</taxon>
        <taxon>Spermatophyta</taxon>
        <taxon>Magnoliopsida</taxon>
        <taxon>eudicotyledons</taxon>
        <taxon>Gunneridae</taxon>
        <taxon>Pentapetalae</taxon>
        <taxon>rosids</taxon>
        <taxon>fabids</taxon>
        <taxon>Fabales</taxon>
        <taxon>Fabaceae</taxon>
        <taxon>Papilionoideae</taxon>
        <taxon>50 kb inversion clade</taxon>
        <taxon>dalbergioids sensu lato</taxon>
        <taxon>Dalbergieae</taxon>
        <taxon>Pterocarpus clade</taxon>
        <taxon>Stylosanthes</taxon>
    </lineage>
</organism>
<dbReference type="InterPro" id="IPR044730">
    <property type="entry name" value="RNase_H-like_dom_plant"/>
</dbReference>
<dbReference type="CDD" id="cd06222">
    <property type="entry name" value="RNase_H_like"/>
    <property type="match status" value="1"/>
</dbReference>
<comment type="caution">
    <text evidence="2">The sequence shown here is derived from an EMBL/GenBank/DDBJ whole genome shotgun (WGS) entry which is preliminary data.</text>
</comment>
<gene>
    <name evidence="2" type="ORF">PIB30_063870</name>
</gene>
<dbReference type="InterPro" id="IPR053151">
    <property type="entry name" value="RNase_H-like"/>
</dbReference>
<dbReference type="EMBL" id="JASCZI010061029">
    <property type="protein sequence ID" value="MED6137316.1"/>
    <property type="molecule type" value="Genomic_DNA"/>
</dbReference>
<name>A0ABU6SLJ8_9FABA</name>
<evidence type="ECO:0000259" key="1">
    <source>
        <dbReference type="Pfam" id="PF13456"/>
    </source>
</evidence>
<dbReference type="InterPro" id="IPR036397">
    <property type="entry name" value="RNaseH_sf"/>
</dbReference>
<feature type="domain" description="RNase H type-1" evidence="1">
    <location>
        <begin position="10"/>
        <end position="128"/>
    </location>
</feature>
<dbReference type="Gene3D" id="3.30.420.10">
    <property type="entry name" value="Ribonuclease H-like superfamily/Ribonuclease H"/>
    <property type="match status" value="1"/>
</dbReference>
<dbReference type="SUPFAM" id="SSF53098">
    <property type="entry name" value="Ribonuclease H-like"/>
    <property type="match status" value="1"/>
</dbReference>